<evidence type="ECO:0000313" key="2">
    <source>
        <dbReference type="EMBL" id="KAJ7673358.1"/>
    </source>
</evidence>
<gene>
    <name evidence="2" type="ORF">B0H17DRAFT_1140955</name>
</gene>
<dbReference type="Proteomes" id="UP001221757">
    <property type="component" value="Unassembled WGS sequence"/>
</dbReference>
<comment type="caution">
    <text evidence="2">The sequence shown here is derived from an EMBL/GenBank/DDBJ whole genome shotgun (WGS) entry which is preliminary data.</text>
</comment>
<keyword evidence="3" id="KW-1185">Reference proteome</keyword>
<evidence type="ECO:0000313" key="3">
    <source>
        <dbReference type="Proteomes" id="UP001221757"/>
    </source>
</evidence>
<dbReference type="AlphaFoldDB" id="A0AAD7D0L9"/>
<sequence>MHSSSLRLPIQLGDHSKSSFAVPVRQFTGTAQLREKLGALQMGTGADGLGEWFSLPPMKVTDQFHLAAITVSSEFLSDGEFKKRREMGELLPQCKSVTPRIVRTRMEPSTQSGIAQEQLAPPHLSNGRPGSDSQPPRSSSGIKTRVESGPN</sequence>
<proteinExistence type="predicted"/>
<reference evidence="2" key="1">
    <citation type="submission" date="2023-03" db="EMBL/GenBank/DDBJ databases">
        <title>Massive genome expansion in bonnet fungi (Mycena s.s.) driven by repeated elements and novel gene families across ecological guilds.</title>
        <authorList>
            <consortium name="Lawrence Berkeley National Laboratory"/>
            <person name="Harder C.B."/>
            <person name="Miyauchi S."/>
            <person name="Viragh M."/>
            <person name="Kuo A."/>
            <person name="Thoen E."/>
            <person name="Andreopoulos B."/>
            <person name="Lu D."/>
            <person name="Skrede I."/>
            <person name="Drula E."/>
            <person name="Henrissat B."/>
            <person name="Morin E."/>
            <person name="Kohler A."/>
            <person name="Barry K."/>
            <person name="LaButti K."/>
            <person name="Morin E."/>
            <person name="Salamov A."/>
            <person name="Lipzen A."/>
            <person name="Mereny Z."/>
            <person name="Hegedus B."/>
            <person name="Baldrian P."/>
            <person name="Stursova M."/>
            <person name="Weitz H."/>
            <person name="Taylor A."/>
            <person name="Grigoriev I.V."/>
            <person name="Nagy L.G."/>
            <person name="Martin F."/>
            <person name="Kauserud H."/>
        </authorList>
    </citation>
    <scope>NUCLEOTIDE SEQUENCE</scope>
    <source>
        <strain evidence="2">CBHHK067</strain>
    </source>
</reference>
<accession>A0AAD7D0L9</accession>
<name>A0AAD7D0L9_MYCRO</name>
<feature type="compositionally biased region" description="Polar residues" evidence="1">
    <location>
        <begin position="131"/>
        <end position="142"/>
    </location>
</feature>
<protein>
    <submittedName>
        <fullName evidence="2">Uncharacterized protein</fullName>
    </submittedName>
</protein>
<organism evidence="2 3">
    <name type="scientific">Mycena rosella</name>
    <name type="common">Pink bonnet</name>
    <name type="synonym">Agaricus rosellus</name>
    <dbReference type="NCBI Taxonomy" id="1033263"/>
    <lineage>
        <taxon>Eukaryota</taxon>
        <taxon>Fungi</taxon>
        <taxon>Dikarya</taxon>
        <taxon>Basidiomycota</taxon>
        <taxon>Agaricomycotina</taxon>
        <taxon>Agaricomycetes</taxon>
        <taxon>Agaricomycetidae</taxon>
        <taxon>Agaricales</taxon>
        <taxon>Marasmiineae</taxon>
        <taxon>Mycenaceae</taxon>
        <taxon>Mycena</taxon>
    </lineage>
</organism>
<evidence type="ECO:0000256" key="1">
    <source>
        <dbReference type="SAM" id="MobiDB-lite"/>
    </source>
</evidence>
<feature type="region of interest" description="Disordered" evidence="1">
    <location>
        <begin position="99"/>
        <end position="151"/>
    </location>
</feature>
<dbReference type="EMBL" id="JARKIE010000163">
    <property type="protein sequence ID" value="KAJ7673358.1"/>
    <property type="molecule type" value="Genomic_DNA"/>
</dbReference>